<sequence>MDLLLVVSFVVASAGLLWMLRKFFEGGWCYSKARLDGKTVLITGANTGIGKETARDLVRRGARVIVACRDIAKAEAAVADIRKDTGSDNLVVVKLDLASLASVRECAKKIKAEEPRLNILINNAGIMMCPAWKTEDGFEMQFGVNHLGHFLLTNLLLDLIKSSAPARIVNVSSIGHDFFGKMWWEDINMRTNYDPIAAYGQSKLANVLFTRELGKRLKGSGVTTYALHPGNVSTELSRYVADAVNLLWRIITRFMSTPFGKFMTKTPVQGAQTSIYCAVAEELAETTGLYFSDCAPAKASKLAMDDDSARRLWELSAEMVGLEKKVE</sequence>
<dbReference type="PRINTS" id="PR00080">
    <property type="entry name" value="SDRFAMILY"/>
</dbReference>
<evidence type="ECO:0000256" key="1">
    <source>
        <dbReference type="ARBA" id="ARBA00023002"/>
    </source>
</evidence>
<comment type="similarity">
    <text evidence="2">Belongs to the short-chain dehydrogenases/reductases (SDR) family.</text>
</comment>
<keyword evidence="4" id="KW-1185">Reference proteome</keyword>
<keyword evidence="1" id="KW-0560">Oxidoreductase</keyword>
<dbReference type="Pfam" id="PF00106">
    <property type="entry name" value="adh_short"/>
    <property type="match status" value="1"/>
</dbReference>
<reference evidence="3" key="1">
    <citation type="submission" date="2022-11" db="UniProtKB">
        <authorList>
            <consortium name="EnsemblMetazoa"/>
        </authorList>
    </citation>
    <scope>IDENTIFICATION</scope>
</reference>
<dbReference type="GeneID" id="119743119"/>
<dbReference type="OrthoDB" id="191139at2759"/>
<dbReference type="InterPro" id="IPR036291">
    <property type="entry name" value="NAD(P)-bd_dom_sf"/>
</dbReference>
<dbReference type="RefSeq" id="XP_038075404.1">
    <property type="nucleotide sequence ID" value="XM_038219476.1"/>
</dbReference>
<name>A0A914BH39_PATMI</name>
<dbReference type="PRINTS" id="PR00081">
    <property type="entry name" value="GDHRDH"/>
</dbReference>
<dbReference type="InterPro" id="IPR002347">
    <property type="entry name" value="SDR_fam"/>
</dbReference>
<accession>A0A914BH39</accession>
<dbReference type="EnsemblMetazoa" id="XM_038219476.1">
    <property type="protein sequence ID" value="XP_038075404.1"/>
    <property type="gene ID" value="LOC119743119"/>
</dbReference>
<dbReference type="Gene3D" id="3.40.50.720">
    <property type="entry name" value="NAD(P)-binding Rossmann-like Domain"/>
    <property type="match status" value="1"/>
</dbReference>
<protein>
    <recommendedName>
        <fullName evidence="5">Retinol dehydrogenase 13</fullName>
    </recommendedName>
</protein>
<organism evidence="3 4">
    <name type="scientific">Patiria miniata</name>
    <name type="common">Bat star</name>
    <name type="synonym">Asterina miniata</name>
    <dbReference type="NCBI Taxonomy" id="46514"/>
    <lineage>
        <taxon>Eukaryota</taxon>
        <taxon>Metazoa</taxon>
        <taxon>Echinodermata</taxon>
        <taxon>Eleutherozoa</taxon>
        <taxon>Asterozoa</taxon>
        <taxon>Asteroidea</taxon>
        <taxon>Valvatacea</taxon>
        <taxon>Valvatida</taxon>
        <taxon>Asterinidae</taxon>
        <taxon>Patiria</taxon>
    </lineage>
</organism>
<dbReference type="AlphaFoldDB" id="A0A914BH39"/>
<dbReference type="PANTHER" id="PTHR43157:SF31">
    <property type="entry name" value="PHOSPHATIDYLINOSITOL-GLYCAN BIOSYNTHESIS CLASS F PROTEIN"/>
    <property type="match status" value="1"/>
</dbReference>
<dbReference type="PANTHER" id="PTHR43157">
    <property type="entry name" value="PHOSPHATIDYLINOSITOL-GLYCAN BIOSYNTHESIS CLASS F PROTEIN-RELATED"/>
    <property type="match status" value="1"/>
</dbReference>
<evidence type="ECO:0000313" key="3">
    <source>
        <dbReference type="EnsemblMetazoa" id="XP_038075404.1"/>
    </source>
</evidence>
<proteinExistence type="inferred from homology"/>
<evidence type="ECO:0000256" key="2">
    <source>
        <dbReference type="RuleBase" id="RU000363"/>
    </source>
</evidence>
<evidence type="ECO:0008006" key="5">
    <source>
        <dbReference type="Google" id="ProtNLM"/>
    </source>
</evidence>
<dbReference type="SUPFAM" id="SSF51735">
    <property type="entry name" value="NAD(P)-binding Rossmann-fold domains"/>
    <property type="match status" value="1"/>
</dbReference>
<dbReference type="Proteomes" id="UP000887568">
    <property type="component" value="Unplaced"/>
</dbReference>
<dbReference type="GO" id="GO:0016491">
    <property type="term" value="F:oxidoreductase activity"/>
    <property type="evidence" value="ECO:0007669"/>
    <property type="project" value="UniProtKB-KW"/>
</dbReference>
<dbReference type="OMA" id="KTANTYM"/>
<evidence type="ECO:0000313" key="4">
    <source>
        <dbReference type="Proteomes" id="UP000887568"/>
    </source>
</evidence>